<proteinExistence type="predicted"/>
<evidence type="ECO:0000313" key="2">
    <source>
        <dbReference type="EMBL" id="KZM36553.1"/>
    </source>
</evidence>
<dbReference type="EMBL" id="LRIE01000048">
    <property type="protein sequence ID" value="KZM36553.1"/>
    <property type="molecule type" value="Genomic_DNA"/>
</dbReference>
<evidence type="ECO:0000259" key="1">
    <source>
        <dbReference type="SMART" id="SM00858"/>
    </source>
</evidence>
<accession>A0A163SLF0</accession>
<dbReference type="AlphaFoldDB" id="A0A163SLF0"/>
<dbReference type="PATRIC" id="fig|43678.3.peg.791"/>
<reference evidence="2 3" key="1">
    <citation type="submission" date="2016-01" db="EMBL/GenBank/DDBJ databases">
        <title>Genome sequence of Oerskovia enterophila VJag, an agar and cellulose degrading bacterium.</title>
        <authorList>
            <person name="Poehlein A."/>
            <person name="Jag V."/>
            <person name="Bengelsdorf F."/>
            <person name="Duerre P."/>
            <person name="Daniel R."/>
        </authorList>
    </citation>
    <scope>NUCLEOTIDE SEQUENCE [LARGE SCALE GENOMIC DNA]</scope>
    <source>
        <strain evidence="2 3">VJag</strain>
    </source>
</reference>
<feature type="domain" description="SAF" evidence="1">
    <location>
        <begin position="25"/>
        <end position="87"/>
    </location>
</feature>
<dbReference type="InterPro" id="IPR013974">
    <property type="entry name" value="SAF"/>
</dbReference>
<dbReference type="Pfam" id="PF08666">
    <property type="entry name" value="SAF"/>
    <property type="match status" value="1"/>
</dbReference>
<dbReference type="Gene3D" id="3.90.1210.10">
    <property type="entry name" value="Antifreeze-like/N-acetylneuraminic acid synthase C-terminal domain"/>
    <property type="match status" value="1"/>
</dbReference>
<dbReference type="CDD" id="cd11614">
    <property type="entry name" value="SAF_CpaB_FlgA_like"/>
    <property type="match status" value="1"/>
</dbReference>
<comment type="caution">
    <text evidence="2">The sequence shown here is derived from an EMBL/GenBank/DDBJ whole genome shotgun (WGS) entry which is preliminary data.</text>
</comment>
<dbReference type="Proteomes" id="UP000076447">
    <property type="component" value="Unassembled WGS sequence"/>
</dbReference>
<dbReference type="STRING" id="43678.OJAG_07540"/>
<name>A0A163SLF0_9CELL</name>
<gene>
    <name evidence="2" type="ORF">OJAG_07540</name>
</gene>
<evidence type="ECO:0000313" key="3">
    <source>
        <dbReference type="Proteomes" id="UP000076447"/>
    </source>
</evidence>
<sequence length="199" mass="19195">MVAVGCGLVAAVVVGRVSPPPPETSPVVVAARDVGAGVVLTGRDLRVEDVASSLAPQVSLTRVSDAVGRTTSVALPRGQTISPSLVTAGELAASAPAGTVVAPVRLADPAVATMLGPGDRVDLLVAASGGDESSDGAPGTYVARRALVLAGALAKEPAGGLLGGDTAESGVTLVAVLPEEAASLAGLGQWGGLSAVLVP</sequence>
<protein>
    <submittedName>
        <fullName evidence="2">SAF domain protein</fullName>
    </submittedName>
</protein>
<organism evidence="2 3">
    <name type="scientific">Oerskovia enterophila</name>
    <dbReference type="NCBI Taxonomy" id="43678"/>
    <lineage>
        <taxon>Bacteria</taxon>
        <taxon>Bacillati</taxon>
        <taxon>Actinomycetota</taxon>
        <taxon>Actinomycetes</taxon>
        <taxon>Micrococcales</taxon>
        <taxon>Cellulomonadaceae</taxon>
        <taxon>Oerskovia</taxon>
    </lineage>
</organism>
<dbReference type="SMART" id="SM00858">
    <property type="entry name" value="SAF"/>
    <property type="match status" value="1"/>
</dbReference>